<evidence type="ECO:0008006" key="3">
    <source>
        <dbReference type="Google" id="ProtNLM"/>
    </source>
</evidence>
<protein>
    <recommendedName>
        <fullName evidence="3">ZP domain-containing protein</fullName>
    </recommendedName>
</protein>
<organism evidence="1 2">
    <name type="scientific">Necator americanus</name>
    <name type="common">Human hookworm</name>
    <dbReference type="NCBI Taxonomy" id="51031"/>
    <lineage>
        <taxon>Eukaryota</taxon>
        <taxon>Metazoa</taxon>
        <taxon>Ecdysozoa</taxon>
        <taxon>Nematoda</taxon>
        <taxon>Chromadorea</taxon>
        <taxon>Rhabditida</taxon>
        <taxon>Rhabditina</taxon>
        <taxon>Rhabditomorpha</taxon>
        <taxon>Strongyloidea</taxon>
        <taxon>Ancylostomatidae</taxon>
        <taxon>Bunostominae</taxon>
        <taxon>Necator</taxon>
    </lineage>
</organism>
<comment type="caution">
    <text evidence="1">The sequence shown here is derived from an EMBL/GenBank/DDBJ whole genome shotgun (WGS) entry which is preliminary data.</text>
</comment>
<proteinExistence type="predicted"/>
<keyword evidence="2" id="KW-1185">Reference proteome</keyword>
<evidence type="ECO:0000313" key="2">
    <source>
        <dbReference type="Proteomes" id="UP001303046"/>
    </source>
</evidence>
<sequence length="75" mass="8480">MQCEMQSAIFQDSSRSPLLELICIYEVFSTESNVAAPSSHSTTQTESNVMFVIGLDMRESGDSLRKKSEQFWKNP</sequence>
<gene>
    <name evidence="1" type="primary">Necator_chrX.g26415</name>
    <name evidence="1" type="ORF">RB195_026248</name>
</gene>
<dbReference type="EMBL" id="JAVFWL010000006">
    <property type="protein sequence ID" value="KAK6766860.1"/>
    <property type="molecule type" value="Genomic_DNA"/>
</dbReference>
<evidence type="ECO:0000313" key="1">
    <source>
        <dbReference type="EMBL" id="KAK6766860.1"/>
    </source>
</evidence>
<dbReference type="Proteomes" id="UP001303046">
    <property type="component" value="Unassembled WGS sequence"/>
</dbReference>
<name>A0ABR1EWJ7_NECAM</name>
<accession>A0ABR1EWJ7</accession>
<reference evidence="1 2" key="1">
    <citation type="submission" date="2023-08" db="EMBL/GenBank/DDBJ databases">
        <title>A Necator americanus chromosomal reference genome.</title>
        <authorList>
            <person name="Ilik V."/>
            <person name="Petrzelkova K.J."/>
            <person name="Pardy F."/>
            <person name="Fuh T."/>
            <person name="Niatou-Singa F.S."/>
            <person name="Gouil Q."/>
            <person name="Baker L."/>
            <person name="Ritchie M.E."/>
            <person name="Jex A.R."/>
            <person name="Gazzola D."/>
            <person name="Li H."/>
            <person name="Toshio Fujiwara R."/>
            <person name="Zhan B."/>
            <person name="Aroian R.V."/>
            <person name="Pafco B."/>
            <person name="Schwarz E.M."/>
        </authorList>
    </citation>
    <scope>NUCLEOTIDE SEQUENCE [LARGE SCALE GENOMIC DNA]</scope>
    <source>
        <strain evidence="1 2">Aroian</strain>
        <tissue evidence="1">Whole animal</tissue>
    </source>
</reference>